<organism evidence="3 4">
    <name type="scientific">Actinacidiphila alni</name>
    <dbReference type="NCBI Taxonomy" id="380248"/>
    <lineage>
        <taxon>Bacteria</taxon>
        <taxon>Bacillati</taxon>
        <taxon>Actinomycetota</taxon>
        <taxon>Actinomycetes</taxon>
        <taxon>Kitasatosporales</taxon>
        <taxon>Streptomycetaceae</taxon>
        <taxon>Actinacidiphila</taxon>
    </lineage>
</organism>
<proteinExistence type="predicted"/>
<sequence>MFRTRTPRIAFGVAALGLAAVGATAAPAAAEPSAASAAPALVQLSVVDATHTVFKGLVLTNGHTVTTASGGTHVCDGTNGGANPSRVPTPTAALDTAARLTHSSWDGPWYDSFSDYNVTTIAGETAGPGTYWNISVNGVSIPVGGCQFRIRTGDKVAFTITPF</sequence>
<evidence type="ECO:0000259" key="2">
    <source>
        <dbReference type="Pfam" id="PF14478"/>
    </source>
</evidence>
<feature type="domain" description="Transcobalamin-like C-terminal" evidence="2">
    <location>
        <begin position="117"/>
        <end position="160"/>
    </location>
</feature>
<dbReference type="Proteomes" id="UP000199323">
    <property type="component" value="Unassembled WGS sequence"/>
</dbReference>
<dbReference type="Pfam" id="PF14478">
    <property type="entry name" value="DUF4430"/>
    <property type="match status" value="1"/>
</dbReference>
<dbReference type="STRING" id="380248.SAMN05216251_103252"/>
<reference evidence="3 4" key="1">
    <citation type="submission" date="2016-10" db="EMBL/GenBank/DDBJ databases">
        <authorList>
            <person name="de Groot N.N."/>
        </authorList>
    </citation>
    <scope>NUCLEOTIDE SEQUENCE [LARGE SCALE GENOMIC DNA]</scope>
    <source>
        <strain evidence="3 4">CGMCC 4.3510</strain>
    </source>
</reference>
<evidence type="ECO:0000313" key="4">
    <source>
        <dbReference type="Proteomes" id="UP000199323"/>
    </source>
</evidence>
<name>A0A1I2AVZ6_9ACTN</name>
<accession>A0A1I2AVZ6</accession>
<dbReference type="AlphaFoldDB" id="A0A1I2AVZ6"/>
<dbReference type="OrthoDB" id="5242014at2"/>
<evidence type="ECO:0000313" key="3">
    <source>
        <dbReference type="EMBL" id="SFE48154.1"/>
    </source>
</evidence>
<feature type="chain" id="PRO_5039010839" description="Transcobalamin-like C-terminal domain-containing protein" evidence="1">
    <location>
        <begin position="26"/>
        <end position="163"/>
    </location>
</feature>
<dbReference type="EMBL" id="FONG01000003">
    <property type="protein sequence ID" value="SFE48154.1"/>
    <property type="molecule type" value="Genomic_DNA"/>
</dbReference>
<keyword evidence="4" id="KW-1185">Reference proteome</keyword>
<evidence type="ECO:0000256" key="1">
    <source>
        <dbReference type="SAM" id="SignalP"/>
    </source>
</evidence>
<feature type="signal peptide" evidence="1">
    <location>
        <begin position="1"/>
        <end position="25"/>
    </location>
</feature>
<dbReference type="RefSeq" id="WP_093712471.1">
    <property type="nucleotide sequence ID" value="NZ_FONG01000003.1"/>
</dbReference>
<dbReference type="Gene3D" id="2.170.130.30">
    <property type="match status" value="1"/>
</dbReference>
<keyword evidence="1" id="KW-0732">Signal</keyword>
<gene>
    <name evidence="3" type="ORF">SAMN05216251_103252</name>
</gene>
<dbReference type="InterPro" id="IPR027954">
    <property type="entry name" value="Transcobalamin-like_C"/>
</dbReference>
<protein>
    <recommendedName>
        <fullName evidence="2">Transcobalamin-like C-terminal domain-containing protein</fullName>
    </recommendedName>
</protein>